<evidence type="ECO:0000256" key="6">
    <source>
        <dbReference type="ARBA" id="ARBA00023211"/>
    </source>
</evidence>
<dbReference type="Proteomes" id="UP000799778">
    <property type="component" value="Unassembled WGS sequence"/>
</dbReference>
<keyword evidence="4 9" id="KW-0547">Nucleotide-binding</keyword>
<feature type="binding site" evidence="9">
    <location>
        <begin position="243"/>
        <end position="247"/>
    </location>
    <ligand>
        <name>GMP</name>
        <dbReference type="ChEBI" id="CHEBI:58115"/>
    </ligand>
</feature>
<accession>A0A6A5Y0F4</accession>
<keyword evidence="6 10" id="KW-0464">Manganese</keyword>
<evidence type="ECO:0000313" key="12">
    <source>
        <dbReference type="Proteomes" id="UP000799778"/>
    </source>
</evidence>
<name>A0A6A5Y0F4_9PLEO</name>
<dbReference type="Gene3D" id="3.90.1860.10">
    <property type="entry name" value="tRNA-splicing ligase RtcB"/>
    <property type="match status" value="1"/>
</dbReference>
<dbReference type="OrthoDB" id="10249697at2759"/>
<evidence type="ECO:0000256" key="1">
    <source>
        <dbReference type="ARBA" id="ARBA00012726"/>
    </source>
</evidence>
<evidence type="ECO:0000256" key="9">
    <source>
        <dbReference type="PIRSR" id="PIRSR601233-2"/>
    </source>
</evidence>
<dbReference type="InterPro" id="IPR001233">
    <property type="entry name" value="RtcB"/>
</dbReference>
<keyword evidence="2" id="KW-0436">Ligase</keyword>
<organism evidence="11 12">
    <name type="scientific">Aaosphaeria arxii CBS 175.79</name>
    <dbReference type="NCBI Taxonomy" id="1450172"/>
    <lineage>
        <taxon>Eukaryota</taxon>
        <taxon>Fungi</taxon>
        <taxon>Dikarya</taxon>
        <taxon>Ascomycota</taxon>
        <taxon>Pezizomycotina</taxon>
        <taxon>Dothideomycetes</taxon>
        <taxon>Pleosporomycetidae</taxon>
        <taxon>Pleosporales</taxon>
        <taxon>Pleosporales incertae sedis</taxon>
        <taxon>Aaosphaeria</taxon>
    </lineage>
</organism>
<dbReference type="PANTHER" id="PTHR11118">
    <property type="entry name" value="RNA-SPLICING LIGASE RTCB HOMOLOG"/>
    <property type="match status" value="1"/>
</dbReference>
<reference evidence="11" key="1">
    <citation type="journal article" date="2020" name="Stud. Mycol.">
        <title>101 Dothideomycetes genomes: a test case for predicting lifestyles and emergence of pathogens.</title>
        <authorList>
            <person name="Haridas S."/>
            <person name="Albert R."/>
            <person name="Binder M."/>
            <person name="Bloem J."/>
            <person name="Labutti K."/>
            <person name="Salamov A."/>
            <person name="Andreopoulos B."/>
            <person name="Baker S."/>
            <person name="Barry K."/>
            <person name="Bills G."/>
            <person name="Bluhm B."/>
            <person name="Cannon C."/>
            <person name="Castanera R."/>
            <person name="Culley D."/>
            <person name="Daum C."/>
            <person name="Ezra D."/>
            <person name="Gonzalez J."/>
            <person name="Henrissat B."/>
            <person name="Kuo A."/>
            <person name="Liang C."/>
            <person name="Lipzen A."/>
            <person name="Lutzoni F."/>
            <person name="Magnuson J."/>
            <person name="Mondo S."/>
            <person name="Nolan M."/>
            <person name="Ohm R."/>
            <person name="Pangilinan J."/>
            <person name="Park H.-J."/>
            <person name="Ramirez L."/>
            <person name="Alfaro M."/>
            <person name="Sun H."/>
            <person name="Tritt A."/>
            <person name="Yoshinaga Y."/>
            <person name="Zwiers L.-H."/>
            <person name="Turgeon B."/>
            <person name="Goodwin S."/>
            <person name="Spatafora J."/>
            <person name="Crous P."/>
            <person name="Grigoriev I."/>
        </authorList>
    </citation>
    <scope>NUCLEOTIDE SEQUENCE</scope>
    <source>
        <strain evidence="11">CBS 175.79</strain>
    </source>
</reference>
<protein>
    <recommendedName>
        <fullName evidence="1">3'-phosphate/5'-hydroxy nucleic acid ligase</fullName>
        <ecNumber evidence="1">6.5.1.8</ecNumber>
    </recommendedName>
</protein>
<evidence type="ECO:0000256" key="10">
    <source>
        <dbReference type="PIRSR" id="PIRSR601233-3"/>
    </source>
</evidence>
<evidence type="ECO:0000256" key="4">
    <source>
        <dbReference type="ARBA" id="ARBA00022741"/>
    </source>
</evidence>
<evidence type="ECO:0000256" key="7">
    <source>
        <dbReference type="ARBA" id="ARBA00047746"/>
    </source>
</evidence>
<evidence type="ECO:0000256" key="5">
    <source>
        <dbReference type="ARBA" id="ARBA00023134"/>
    </source>
</evidence>
<feature type="binding site" evidence="9">
    <location>
        <begin position="370"/>
        <end position="371"/>
    </location>
    <ligand>
        <name>GMP</name>
        <dbReference type="ChEBI" id="CHEBI:58115"/>
    </ligand>
</feature>
<dbReference type="GeneID" id="54280641"/>
<evidence type="ECO:0000256" key="3">
    <source>
        <dbReference type="ARBA" id="ARBA00022723"/>
    </source>
</evidence>
<feature type="binding site" evidence="10">
    <location>
        <position position="244"/>
    </location>
    <ligand>
        <name>Mn(2+)</name>
        <dbReference type="ChEBI" id="CHEBI:29035"/>
        <label>1</label>
    </ligand>
</feature>
<feature type="binding site" evidence="10">
    <location>
        <position position="270"/>
    </location>
    <ligand>
        <name>Mn(2+)</name>
        <dbReference type="ChEBI" id="CHEBI:29035"/>
        <label>2</label>
    </ligand>
</feature>
<dbReference type="GO" id="GO:0003972">
    <property type="term" value="F:RNA ligase (ATP) activity"/>
    <property type="evidence" value="ECO:0007669"/>
    <property type="project" value="TreeGrafter"/>
</dbReference>
<feature type="binding site" evidence="9">
    <location>
        <begin position="467"/>
        <end position="470"/>
    </location>
    <ligand>
        <name>GMP</name>
        <dbReference type="ChEBI" id="CHEBI:58115"/>
    </ligand>
</feature>
<dbReference type="GO" id="GO:0005525">
    <property type="term" value="F:GTP binding"/>
    <property type="evidence" value="ECO:0007669"/>
    <property type="project" value="UniProtKB-KW"/>
</dbReference>
<evidence type="ECO:0000256" key="2">
    <source>
        <dbReference type="ARBA" id="ARBA00022598"/>
    </source>
</evidence>
<sequence length="555" mass="60799">MPSTRLTLTLNTNRTTKCPLLIPSDLLLPTSSLTPLRNLVLKTATSKLRLKKPTRIFDVLTGKELLTFEDWTTALRDPDNTLAISAGEDFVGVPRKDARDRHPDANPECPVHVLVEDAPVDQLALTQLRTTATTLPGMVAATGQPDLCPGTKYPVGAVFASRGWVHPPLIGGDIGCGMAWYRTGLSRGQVDGEKGRKVAERLRGVEGSWRGREERSAWLRDGEGSCEAGGEWDASVGTIGAGNHFAEIQVVEKGVEGTGMVENEVVLLVHSGSRGYGGSILKRYTAEGRESLKEGSEKMVVYMEEHHRALRWAKANRDLIALRFLSCLEPGEEAWLLGRNTQTDDATTDIETIVRARAKIQERKVVDIWHNNLERVNWPPSLIEDTATSNTGLEAKISEISITKGEARDDYVFVHRKGAAPTYDPEHNLPLPILPLPGSRGTPTLIIKPTFSEETGWGLKNALSLAHGSGRSMSRGKALSYLGSKYKHQSAALLEPGAKEGTWVICDEKELVFEEAPEAYKDVYAVSSDLVREGVAEVVGLCKPRVSYKVRNEAR</sequence>
<dbReference type="PANTHER" id="PTHR11118:SF1">
    <property type="entry name" value="RNA-SPLICING LIGASE RTCB HOMOLOG"/>
    <property type="match status" value="1"/>
</dbReference>
<proteinExistence type="predicted"/>
<comment type="cofactor">
    <cofactor evidence="10">
        <name>Mn(2+)</name>
        <dbReference type="ChEBI" id="CHEBI:29035"/>
    </cofactor>
    <text evidence="10">Binds 2 manganese ions per subunit.</text>
</comment>
<dbReference type="SUPFAM" id="SSF103365">
    <property type="entry name" value="Hypothetical protein PH1602"/>
    <property type="match status" value="1"/>
</dbReference>
<comment type="catalytic activity">
    <reaction evidence="7">
        <text>a 3'-end 3'-phospho-ribonucleotide-RNA + a 5'-end dephospho-ribonucleoside-RNA + GTP = a ribonucleotidyl-ribonucleotide-RNA + GMP + diphosphate</text>
        <dbReference type="Rhea" id="RHEA:68076"/>
        <dbReference type="Rhea" id="RHEA-COMP:10463"/>
        <dbReference type="Rhea" id="RHEA-COMP:13936"/>
        <dbReference type="Rhea" id="RHEA-COMP:17355"/>
        <dbReference type="ChEBI" id="CHEBI:33019"/>
        <dbReference type="ChEBI" id="CHEBI:37565"/>
        <dbReference type="ChEBI" id="CHEBI:58115"/>
        <dbReference type="ChEBI" id="CHEBI:83062"/>
        <dbReference type="ChEBI" id="CHEBI:138284"/>
        <dbReference type="ChEBI" id="CHEBI:173118"/>
        <dbReference type="EC" id="6.5.1.8"/>
    </reaction>
</comment>
<dbReference type="RefSeq" id="XP_033387357.1">
    <property type="nucleotide sequence ID" value="XM_033523244.1"/>
</dbReference>
<dbReference type="Pfam" id="PF01139">
    <property type="entry name" value="RtcB"/>
    <property type="match status" value="3"/>
</dbReference>
<keyword evidence="3 10" id="KW-0479">Metal-binding</keyword>
<keyword evidence="5 9" id="KW-0342">GTP-binding</keyword>
<keyword evidence="12" id="KW-1185">Reference proteome</keyword>
<dbReference type="AlphaFoldDB" id="A0A6A5Y0F4"/>
<feature type="active site" description="GMP-histidine intermediate" evidence="8">
    <location>
        <position position="467"/>
    </location>
</feature>
<evidence type="ECO:0000313" key="11">
    <source>
        <dbReference type="EMBL" id="KAF2019018.1"/>
    </source>
</evidence>
<dbReference type="GO" id="GO:0046872">
    <property type="term" value="F:metal ion binding"/>
    <property type="evidence" value="ECO:0007669"/>
    <property type="project" value="UniProtKB-KW"/>
</dbReference>
<dbReference type="EC" id="6.5.1.8" evidence="1"/>
<dbReference type="EMBL" id="ML978067">
    <property type="protein sequence ID" value="KAF2019018.1"/>
    <property type="molecule type" value="Genomic_DNA"/>
</dbReference>
<dbReference type="GO" id="GO:0006396">
    <property type="term" value="P:RNA processing"/>
    <property type="evidence" value="ECO:0007669"/>
    <property type="project" value="InterPro"/>
</dbReference>
<gene>
    <name evidence="11" type="ORF">BU24DRAFT_340829</name>
</gene>
<dbReference type="InterPro" id="IPR036025">
    <property type="entry name" value="RtcB-like_sf"/>
</dbReference>
<evidence type="ECO:0000256" key="8">
    <source>
        <dbReference type="PIRSR" id="PIRSR601233-1"/>
    </source>
</evidence>
<dbReference type="GO" id="GO:0170057">
    <property type="term" value="F:RNA ligase (GTP) activity"/>
    <property type="evidence" value="ECO:0007669"/>
    <property type="project" value="UniProtKB-EC"/>
</dbReference>
<feature type="binding site" evidence="10">
    <location>
        <position position="370"/>
    </location>
    <ligand>
        <name>Mn(2+)</name>
        <dbReference type="ChEBI" id="CHEBI:29035"/>
        <label>2</label>
    </ligand>
</feature>